<dbReference type="Proteomes" id="UP000709295">
    <property type="component" value="Unassembled WGS sequence"/>
</dbReference>
<feature type="compositionally biased region" description="Low complexity" evidence="1">
    <location>
        <begin position="129"/>
        <end position="141"/>
    </location>
</feature>
<name>A0A8J5IXA9_9STRA</name>
<evidence type="ECO:0000313" key="3">
    <source>
        <dbReference type="Proteomes" id="UP000709295"/>
    </source>
</evidence>
<feature type="region of interest" description="Disordered" evidence="1">
    <location>
        <begin position="67"/>
        <end position="141"/>
    </location>
</feature>
<comment type="caution">
    <text evidence="2">The sequence shown here is derived from an EMBL/GenBank/DDBJ whole genome shotgun (WGS) entry which is preliminary data.</text>
</comment>
<sequence>MMEATAASADFPAITDDGYTVIRNKSTDRRHSRQPVSAVAEQRRIDYAGGYRTLSTCVHSFCVEDNALMDPSDSDSDSNSGNEEADYAFPPLSTTDSDTGERDVNMDSDVTSDVTADPAANGMNVDVEPPSAATAPNTSAQ</sequence>
<keyword evidence="3" id="KW-1185">Reference proteome</keyword>
<protein>
    <submittedName>
        <fullName evidence="2">Uncharacterized protein</fullName>
    </submittedName>
</protein>
<organism evidence="2 3">
    <name type="scientific">Phytophthora aleatoria</name>
    <dbReference type="NCBI Taxonomy" id="2496075"/>
    <lineage>
        <taxon>Eukaryota</taxon>
        <taxon>Sar</taxon>
        <taxon>Stramenopiles</taxon>
        <taxon>Oomycota</taxon>
        <taxon>Peronosporomycetes</taxon>
        <taxon>Peronosporales</taxon>
        <taxon>Peronosporaceae</taxon>
        <taxon>Phytophthora</taxon>
    </lineage>
</organism>
<gene>
    <name evidence="2" type="ORF">JG688_00013510</name>
</gene>
<evidence type="ECO:0000313" key="2">
    <source>
        <dbReference type="EMBL" id="KAG6951934.1"/>
    </source>
</evidence>
<proteinExistence type="predicted"/>
<feature type="non-terminal residue" evidence="2">
    <location>
        <position position="1"/>
    </location>
</feature>
<dbReference type="EMBL" id="JAENGY010001156">
    <property type="protein sequence ID" value="KAG6951934.1"/>
    <property type="molecule type" value="Genomic_DNA"/>
</dbReference>
<reference evidence="2" key="1">
    <citation type="submission" date="2021-01" db="EMBL/GenBank/DDBJ databases">
        <title>Phytophthora aleatoria, a newly-described species from Pinus radiata is distinct from Phytophthora cactorum isolates based on comparative genomics.</title>
        <authorList>
            <person name="Mcdougal R."/>
            <person name="Panda P."/>
            <person name="Williams N."/>
            <person name="Studholme D.J."/>
        </authorList>
    </citation>
    <scope>NUCLEOTIDE SEQUENCE</scope>
    <source>
        <strain evidence="2">NZFS 4037</strain>
    </source>
</reference>
<evidence type="ECO:0000256" key="1">
    <source>
        <dbReference type="SAM" id="MobiDB-lite"/>
    </source>
</evidence>
<accession>A0A8J5IXA9</accession>
<dbReference type="AlphaFoldDB" id="A0A8J5IXA9"/>